<reference evidence="17" key="1">
    <citation type="journal article" date="2019" name="Int. J. Syst. Evol. Microbiol.">
        <title>The Global Catalogue of Microorganisms (GCM) 10K type strain sequencing project: providing services to taxonomists for standard genome sequencing and annotation.</title>
        <authorList>
            <consortium name="The Broad Institute Genomics Platform"/>
            <consortium name="The Broad Institute Genome Sequencing Center for Infectious Disease"/>
            <person name="Wu L."/>
            <person name="Ma J."/>
        </authorList>
    </citation>
    <scope>NUCLEOTIDE SEQUENCE [LARGE SCALE GENOMIC DNA]</scope>
    <source>
        <strain evidence="17">CCUG 53270</strain>
    </source>
</reference>
<evidence type="ECO:0000313" key="17">
    <source>
        <dbReference type="Proteomes" id="UP001597180"/>
    </source>
</evidence>
<evidence type="ECO:0000256" key="7">
    <source>
        <dbReference type="ARBA" id="ARBA00022692"/>
    </source>
</evidence>
<dbReference type="SUPFAM" id="SSF158472">
    <property type="entry name" value="HAMP domain-like"/>
    <property type="match status" value="1"/>
</dbReference>
<feature type="transmembrane region" description="Helical" evidence="14">
    <location>
        <begin position="295"/>
        <end position="314"/>
    </location>
</feature>
<dbReference type="PANTHER" id="PTHR34220">
    <property type="entry name" value="SENSOR HISTIDINE KINASE YPDA"/>
    <property type="match status" value="1"/>
</dbReference>
<keyword evidence="10" id="KW-0067">ATP-binding</keyword>
<dbReference type="Pfam" id="PF02518">
    <property type="entry name" value="HATPase_c"/>
    <property type="match status" value="1"/>
</dbReference>
<dbReference type="CDD" id="cd06225">
    <property type="entry name" value="HAMP"/>
    <property type="match status" value="1"/>
</dbReference>
<keyword evidence="12" id="KW-0902">Two-component regulatory system</keyword>
<evidence type="ECO:0000256" key="4">
    <source>
        <dbReference type="ARBA" id="ARBA00022475"/>
    </source>
</evidence>
<dbReference type="SMART" id="SM00387">
    <property type="entry name" value="HATPase_c"/>
    <property type="match status" value="1"/>
</dbReference>
<comment type="catalytic activity">
    <reaction evidence="1">
        <text>ATP + protein L-histidine = ADP + protein N-phospho-L-histidine.</text>
        <dbReference type="EC" id="2.7.13.3"/>
    </reaction>
</comment>
<accession>A0ABW3UXB7</accession>
<organism evidence="16 17">
    <name type="scientific">Paenibacillus vulneris</name>
    <dbReference type="NCBI Taxonomy" id="1133364"/>
    <lineage>
        <taxon>Bacteria</taxon>
        <taxon>Bacillati</taxon>
        <taxon>Bacillota</taxon>
        <taxon>Bacilli</taxon>
        <taxon>Bacillales</taxon>
        <taxon>Paenibacillaceae</taxon>
        <taxon>Paenibacillus</taxon>
    </lineage>
</organism>
<dbReference type="InterPro" id="IPR003660">
    <property type="entry name" value="HAMP_dom"/>
</dbReference>
<dbReference type="PANTHER" id="PTHR34220:SF11">
    <property type="entry name" value="SENSOR PROTEIN KINASE HPTS"/>
    <property type="match status" value="1"/>
</dbReference>
<dbReference type="InterPro" id="IPR003594">
    <property type="entry name" value="HATPase_dom"/>
</dbReference>
<keyword evidence="7 14" id="KW-0812">Transmembrane</keyword>
<dbReference type="SUPFAM" id="SSF55874">
    <property type="entry name" value="ATPase domain of HSP90 chaperone/DNA topoisomerase II/histidine kinase"/>
    <property type="match status" value="1"/>
</dbReference>
<evidence type="ECO:0000256" key="1">
    <source>
        <dbReference type="ARBA" id="ARBA00000085"/>
    </source>
</evidence>
<evidence type="ECO:0000256" key="11">
    <source>
        <dbReference type="ARBA" id="ARBA00022989"/>
    </source>
</evidence>
<dbReference type="InterPro" id="IPR004358">
    <property type="entry name" value="Sig_transdc_His_kin-like_C"/>
</dbReference>
<gene>
    <name evidence="16" type="ORF">ACFQ4B_30420</name>
</gene>
<dbReference type="PROSITE" id="PS50885">
    <property type="entry name" value="HAMP"/>
    <property type="match status" value="1"/>
</dbReference>
<keyword evidence="6 16" id="KW-0808">Transferase</keyword>
<feature type="transmembrane region" description="Helical" evidence="14">
    <location>
        <begin position="12"/>
        <end position="32"/>
    </location>
</feature>
<name>A0ABW3UXB7_9BACL</name>
<keyword evidence="8" id="KW-0547">Nucleotide-binding</keyword>
<comment type="subcellular location">
    <subcellularLocation>
        <location evidence="2">Cell membrane</location>
        <topology evidence="2">Multi-pass membrane protein</topology>
    </subcellularLocation>
</comment>
<evidence type="ECO:0000256" key="10">
    <source>
        <dbReference type="ARBA" id="ARBA00022840"/>
    </source>
</evidence>
<sequence>MRRGLHSIHNRLFFLFLICMLSLLLVVSGLYYKRSTDQFHHKFSEIAEKNVYQTLQLFDLLLQGYNMLSKSIAGNLDLQRLIVDDSHKDPAVKAINERTIVNILGGFFNSREDIIGIHVISNEGAVYSYGSMMSVVDSNFAATDWYKQVEASTGELVWFGVKDRSMIDQNEKRPVFAFGRHLYDFHTHQPIGVLFVEMTPDQVVSALSNLSLGAHSEAYMLSKDGKVMGSSGTSEADSKLLKSLEDHPLQEHEVLVKEQSGILVVASRPALADWQFISLTPSKDLNVELDQMKHYLLIVGSILVVVATVMATLVSKSFASPLKRLIHQMKQVERGNFHGVLNVNSYEEINILVASFNQMVGRMEELINRIRAVSESEKNAQLLALQSQVNPHFLYNTLDMIYWMLDEQGNDRLGRVVLSLSHMFRYSSHWEENSVVTLGEELEQIGHYLTIIETRLEGRLRTDIRIDESWHAIRLPKMTLQPIIENAVKHGLEPMHEAGMLRVFGEAAGSILHVYIEDNGPGMEGPVLERLNLSLAEGPRKAAQQPADSAETAVKSRQGIGLHNVHQRLQLMFGESYGLSIRSREGEGTVVTITIPLIKPLEAEGGSLHEYSGRR</sequence>
<keyword evidence="9 16" id="KW-0418">Kinase</keyword>
<dbReference type="Pfam" id="PF06580">
    <property type="entry name" value="His_kinase"/>
    <property type="match status" value="1"/>
</dbReference>
<dbReference type="RefSeq" id="WP_345586505.1">
    <property type="nucleotide sequence ID" value="NZ_BAABJG010000004.1"/>
</dbReference>
<feature type="domain" description="HAMP" evidence="15">
    <location>
        <begin position="316"/>
        <end position="368"/>
    </location>
</feature>
<dbReference type="GO" id="GO:0004673">
    <property type="term" value="F:protein histidine kinase activity"/>
    <property type="evidence" value="ECO:0007669"/>
    <property type="project" value="UniProtKB-EC"/>
</dbReference>
<comment type="caution">
    <text evidence="16">The sequence shown here is derived from an EMBL/GenBank/DDBJ whole genome shotgun (WGS) entry which is preliminary data.</text>
</comment>
<evidence type="ECO:0000256" key="8">
    <source>
        <dbReference type="ARBA" id="ARBA00022741"/>
    </source>
</evidence>
<dbReference type="SMART" id="SM00304">
    <property type="entry name" value="HAMP"/>
    <property type="match status" value="1"/>
</dbReference>
<dbReference type="EMBL" id="JBHTLU010000045">
    <property type="protein sequence ID" value="MFD1224431.1"/>
    <property type="molecule type" value="Genomic_DNA"/>
</dbReference>
<evidence type="ECO:0000313" key="16">
    <source>
        <dbReference type="EMBL" id="MFD1224431.1"/>
    </source>
</evidence>
<evidence type="ECO:0000256" key="12">
    <source>
        <dbReference type="ARBA" id="ARBA00023012"/>
    </source>
</evidence>
<proteinExistence type="predicted"/>
<keyword evidence="11 14" id="KW-1133">Transmembrane helix</keyword>
<evidence type="ECO:0000259" key="15">
    <source>
        <dbReference type="PROSITE" id="PS50885"/>
    </source>
</evidence>
<dbReference type="Gene3D" id="6.10.340.10">
    <property type="match status" value="1"/>
</dbReference>
<evidence type="ECO:0000256" key="3">
    <source>
        <dbReference type="ARBA" id="ARBA00012438"/>
    </source>
</evidence>
<keyword evidence="4" id="KW-1003">Cell membrane</keyword>
<dbReference type="Pfam" id="PF00672">
    <property type="entry name" value="HAMP"/>
    <property type="match status" value="1"/>
</dbReference>
<protein>
    <recommendedName>
        <fullName evidence="3">histidine kinase</fullName>
        <ecNumber evidence="3">2.7.13.3</ecNumber>
    </recommendedName>
</protein>
<dbReference type="EC" id="2.7.13.3" evidence="3"/>
<evidence type="ECO:0000256" key="5">
    <source>
        <dbReference type="ARBA" id="ARBA00022553"/>
    </source>
</evidence>
<dbReference type="InterPro" id="IPR010559">
    <property type="entry name" value="Sig_transdc_His_kin_internal"/>
</dbReference>
<evidence type="ECO:0000256" key="2">
    <source>
        <dbReference type="ARBA" id="ARBA00004651"/>
    </source>
</evidence>
<dbReference type="InterPro" id="IPR036890">
    <property type="entry name" value="HATPase_C_sf"/>
</dbReference>
<evidence type="ECO:0000256" key="9">
    <source>
        <dbReference type="ARBA" id="ARBA00022777"/>
    </source>
</evidence>
<dbReference type="Gene3D" id="3.30.565.10">
    <property type="entry name" value="Histidine kinase-like ATPase, C-terminal domain"/>
    <property type="match status" value="1"/>
</dbReference>
<dbReference type="PRINTS" id="PR00344">
    <property type="entry name" value="BCTRLSENSOR"/>
</dbReference>
<keyword evidence="13 14" id="KW-0472">Membrane</keyword>
<keyword evidence="17" id="KW-1185">Reference proteome</keyword>
<dbReference type="Proteomes" id="UP001597180">
    <property type="component" value="Unassembled WGS sequence"/>
</dbReference>
<evidence type="ECO:0000256" key="6">
    <source>
        <dbReference type="ARBA" id="ARBA00022679"/>
    </source>
</evidence>
<keyword evidence="5" id="KW-0597">Phosphoprotein</keyword>
<evidence type="ECO:0000256" key="14">
    <source>
        <dbReference type="SAM" id="Phobius"/>
    </source>
</evidence>
<evidence type="ECO:0000256" key="13">
    <source>
        <dbReference type="ARBA" id="ARBA00023136"/>
    </source>
</evidence>
<dbReference type="InterPro" id="IPR050640">
    <property type="entry name" value="Bact_2-comp_sensor_kinase"/>
</dbReference>